<dbReference type="InterPro" id="IPR036420">
    <property type="entry name" value="BRCT_dom_sf"/>
</dbReference>
<dbReference type="FunFam" id="1.10.10.60:FF:000014">
    <property type="entry name" value="SWI/SNF complex subunit SMARCC2 isoform C"/>
    <property type="match status" value="1"/>
</dbReference>
<comment type="similarity">
    <text evidence="6">Belongs to the SMARCC family.</text>
</comment>
<dbReference type="GO" id="GO:0016514">
    <property type="term" value="C:SWI/SNF complex"/>
    <property type="evidence" value="ECO:0007669"/>
    <property type="project" value="UniProtKB-ARBA"/>
</dbReference>
<dbReference type="InterPro" id="IPR032448">
    <property type="entry name" value="SWIRM-assoc"/>
</dbReference>
<dbReference type="Pfam" id="PF16498">
    <property type="entry name" value="SWIRM-assoc_3"/>
    <property type="match status" value="1"/>
</dbReference>
<evidence type="ECO:0000259" key="11">
    <source>
        <dbReference type="PROSITE" id="PS51293"/>
    </source>
</evidence>
<keyword evidence="2" id="KW-0156">Chromatin regulator</keyword>
<dbReference type="InterPro" id="IPR001005">
    <property type="entry name" value="SANT/Myb"/>
</dbReference>
<dbReference type="Proteomes" id="UP000887565">
    <property type="component" value="Unplaced"/>
</dbReference>
<evidence type="ECO:0000256" key="4">
    <source>
        <dbReference type="ARBA" id="ARBA00023163"/>
    </source>
</evidence>
<feature type="region of interest" description="Disordered" evidence="8">
    <location>
        <begin position="287"/>
        <end position="401"/>
    </location>
</feature>
<evidence type="ECO:0000256" key="5">
    <source>
        <dbReference type="ARBA" id="ARBA00023242"/>
    </source>
</evidence>
<dbReference type="SUPFAM" id="SSF46689">
    <property type="entry name" value="Homeodomain-like"/>
    <property type="match status" value="2"/>
</dbReference>
<feature type="compositionally biased region" description="Basic and acidic residues" evidence="8">
    <location>
        <begin position="332"/>
        <end position="347"/>
    </location>
</feature>
<dbReference type="InterPro" id="IPR009057">
    <property type="entry name" value="Homeodomain-like_sf"/>
</dbReference>
<comment type="subcellular location">
    <subcellularLocation>
        <location evidence="1">Nucleus</location>
    </subcellularLocation>
</comment>
<evidence type="ECO:0000256" key="3">
    <source>
        <dbReference type="ARBA" id="ARBA00023015"/>
    </source>
</evidence>
<dbReference type="PROSITE" id="PS50934">
    <property type="entry name" value="SWIRM"/>
    <property type="match status" value="1"/>
</dbReference>
<dbReference type="PANTHER" id="PTHR15381">
    <property type="entry name" value="CHONDROITIN SULFATE PROTEOGLYCAN 5 -RELATED"/>
    <property type="match status" value="1"/>
</dbReference>
<dbReference type="PROSITE" id="PS51293">
    <property type="entry name" value="SANT"/>
    <property type="match status" value="1"/>
</dbReference>
<dbReference type="GO" id="GO:0048858">
    <property type="term" value="P:cell projection morphogenesis"/>
    <property type="evidence" value="ECO:0007669"/>
    <property type="project" value="TreeGrafter"/>
</dbReference>
<evidence type="ECO:0000256" key="1">
    <source>
        <dbReference type="ARBA" id="ARBA00004123"/>
    </source>
</evidence>
<dbReference type="InterPro" id="IPR017884">
    <property type="entry name" value="SANT_dom"/>
</dbReference>
<feature type="compositionally biased region" description="Low complexity" evidence="8">
    <location>
        <begin position="1178"/>
        <end position="1204"/>
    </location>
</feature>
<dbReference type="InterPro" id="IPR036388">
    <property type="entry name" value="WH-like_DNA-bd_sf"/>
</dbReference>
<proteinExistence type="inferred from homology"/>
<keyword evidence="4" id="KW-0804">Transcription</keyword>
<dbReference type="GO" id="GO:0045202">
    <property type="term" value="C:synapse"/>
    <property type="evidence" value="ECO:0007669"/>
    <property type="project" value="TreeGrafter"/>
</dbReference>
<evidence type="ECO:0000256" key="6">
    <source>
        <dbReference type="ARBA" id="ARBA00049655"/>
    </source>
</evidence>
<keyword evidence="14" id="KW-1185">Reference proteome</keyword>
<feature type="compositionally biased region" description="Low complexity" evidence="8">
    <location>
        <begin position="712"/>
        <end position="727"/>
    </location>
</feature>
<dbReference type="Pfam" id="PF04433">
    <property type="entry name" value="SWIRM"/>
    <property type="match status" value="1"/>
</dbReference>
<dbReference type="InterPro" id="IPR032450">
    <property type="entry name" value="SMARCC_N"/>
</dbReference>
<dbReference type="Gene3D" id="1.10.10.10">
    <property type="entry name" value="Winged helix-like DNA-binding domain superfamily/Winged helix DNA-binding domain"/>
    <property type="match status" value="1"/>
</dbReference>
<evidence type="ECO:0000259" key="9">
    <source>
        <dbReference type="PROSITE" id="PS50090"/>
    </source>
</evidence>
<dbReference type="Pfam" id="PF00249">
    <property type="entry name" value="Myb_DNA-binding"/>
    <property type="match status" value="1"/>
</dbReference>
<dbReference type="OMA" id="MVEFANI"/>
<dbReference type="InterPro" id="IPR032451">
    <property type="entry name" value="SMARCC_C"/>
</dbReference>
<feature type="region of interest" description="Disordered" evidence="8">
    <location>
        <begin position="529"/>
        <end position="558"/>
    </location>
</feature>
<sequence length="1224" mass="137509">MTTTIQRKSDGLPNYRFFETPETLSLLDSIKSWLTKNHKKTVANEALSAKALSGIITQLIRYQEETFGKRNNNPALTKLPSKCFHDFEADGGLCQILSAVFKFKSEQGWRRLDFSTPSRNDRHLDMFCNIEKELQSCGLYKIPHVFIRREVDRVLATNMREIIKRHQGVVVEDEEEATHVVFGLPQKEGKEEIVRPVLKRETGCMLHWLYTPDSYDNWLHSTTYDQEIEPAPNPPAQWRVDARWVLDMDDYNEWMNEEDYMLTLPGQTQRRIVYTLKDFISICESDRKKSKKRKMSPQPAEDNKKSKNNSKRKLQEDEDTTGEIEESPTEPAIKEVEVPKGRTKDAEFNPPKNSTLADLDSSTSSGAQSNGASAQLLNNNNNNPSDGNNNKQIKEEDSSTATEQSHFIVIPSYASWFDYNSIHSIEKRALAEFFAGKNKSRSPEVYVAYRNFMIDTYRLNPFEYLTSTACRRNLAGDVASILRVHAFLEQWGLINYQVDAENRPTAIGPPSTAHFMVLADTPMGLQPLAPSRPPNIEDRKLGAESSATTTTKDNEKKGDENIKEKIEEGKATAENATTTFTRPDIFAKKLKTLKSKDGRDWTDQETLLLFEALEMYKDDWNKIADHVGTRTHDECILRFLQLPIEDPYLESDGNEFAKIKDELPSAMVEAHVENVKAAAKVTGRIDPKFGLSESGIAGVDENDSVEEKNENPSAADVTPAAAPYPADAAEKETKMDATPVESEKLKENVDETAEKSAAEVEKQIQIAAAAALAAAAVKAKHLASVEDRRIKSLVAVVVETQMRKLELKMKHFEELEDILASERESFENHRQQLLQEKQQFQMEQIKAIEARAKQQAIGSLVHQGAIPANFPGVLETMMLQQQQALIASEIHTTHVAVPPQMIHQHQQPHPNPPPQIMIAPPQHVQAAAPQLDQHQQQQIMNRQQAPPQASQQQEFSAPYAPAPPSATQQSMPQSVSPAAAQPQVAQQQQQQMQPQSMPMTQSMPQQMPMAQTPQMYAQSQQQPAPQQQYQPAPPPGANVAYQTYAQYPPQQQIAPQALPQQQQLAPQQQPQQMYAPAAYAYQPQPTQQPTQQYQTQQAQPATSQPYGQYAPQQQQQQTQPPQPLYAPAPYPYQPPQQQPQQPAGQQYAYAPQQQAPGAYPPQPYAVAGVQQRAPTYGAPPQQQYQNAAAYQQPQMRQMPPQQQQQPPPQGAPQQQVQVGGAPMK</sequence>
<feature type="compositionally biased region" description="Pro residues" evidence="8">
    <location>
        <begin position="1120"/>
        <end position="1137"/>
    </location>
</feature>
<evidence type="ECO:0000256" key="8">
    <source>
        <dbReference type="SAM" id="MobiDB-lite"/>
    </source>
</evidence>
<dbReference type="PROSITE" id="PS51294">
    <property type="entry name" value="HTH_MYB"/>
    <property type="match status" value="1"/>
</dbReference>
<evidence type="ECO:0000256" key="2">
    <source>
        <dbReference type="ARBA" id="ARBA00022853"/>
    </source>
</evidence>
<feature type="compositionally biased region" description="Acidic residues" evidence="8">
    <location>
        <begin position="316"/>
        <end position="328"/>
    </location>
</feature>
<evidence type="ECO:0000256" key="7">
    <source>
        <dbReference type="SAM" id="Coils"/>
    </source>
</evidence>
<evidence type="ECO:0000313" key="14">
    <source>
        <dbReference type="Proteomes" id="UP000887565"/>
    </source>
</evidence>
<feature type="domain" description="HTH myb-type" evidence="12">
    <location>
        <begin position="593"/>
        <end position="635"/>
    </location>
</feature>
<name>A0A915JD80_ROMCU</name>
<dbReference type="AlphaFoldDB" id="A0A915JD80"/>
<feature type="compositionally biased region" description="Low complexity" evidence="8">
    <location>
        <begin position="1040"/>
        <end position="1119"/>
    </location>
</feature>
<dbReference type="FunFam" id="1.10.10.10:FF:000020">
    <property type="entry name" value="SWI/SNF complex subunit SMARCC2 isoform c"/>
    <property type="match status" value="1"/>
</dbReference>
<dbReference type="Pfam" id="PF16495">
    <property type="entry name" value="SWIRM-assoc_1"/>
    <property type="match status" value="1"/>
</dbReference>
<dbReference type="Pfam" id="PF16496">
    <property type="entry name" value="SWIRM-assoc_2"/>
    <property type="match status" value="1"/>
</dbReference>
<dbReference type="GO" id="GO:0006355">
    <property type="term" value="P:regulation of DNA-templated transcription"/>
    <property type="evidence" value="ECO:0007669"/>
    <property type="project" value="UniProtKB-ARBA"/>
</dbReference>
<feature type="region of interest" description="Disordered" evidence="8">
    <location>
        <begin position="923"/>
        <end position="1224"/>
    </location>
</feature>
<feature type="compositionally biased region" description="Low complexity" evidence="8">
    <location>
        <begin position="1138"/>
        <end position="1157"/>
    </location>
</feature>
<organism evidence="14 15">
    <name type="scientific">Romanomermis culicivorax</name>
    <name type="common">Nematode worm</name>
    <dbReference type="NCBI Taxonomy" id="13658"/>
    <lineage>
        <taxon>Eukaryota</taxon>
        <taxon>Metazoa</taxon>
        <taxon>Ecdysozoa</taxon>
        <taxon>Nematoda</taxon>
        <taxon>Enoplea</taxon>
        <taxon>Dorylaimia</taxon>
        <taxon>Mermithida</taxon>
        <taxon>Mermithoidea</taxon>
        <taxon>Mermithidae</taxon>
        <taxon>Romanomermis</taxon>
    </lineage>
</organism>
<dbReference type="CDD" id="cd00167">
    <property type="entry name" value="SANT"/>
    <property type="match status" value="1"/>
</dbReference>
<dbReference type="InterPro" id="IPR007526">
    <property type="entry name" value="SWIRM"/>
</dbReference>
<dbReference type="InterPro" id="IPR049898">
    <property type="entry name" value="MARR_BRCT_CHROMO"/>
</dbReference>
<feature type="compositionally biased region" description="Basic and acidic residues" evidence="8">
    <location>
        <begin position="728"/>
        <end position="745"/>
    </location>
</feature>
<dbReference type="PANTHER" id="PTHR15381:SF1">
    <property type="entry name" value="CHONDROITIN SULFATE PROTEOGLYCAN 5"/>
    <property type="match status" value="1"/>
</dbReference>
<protein>
    <submittedName>
        <fullName evidence="15">SWI/SNF complex subunit SMARCC2</fullName>
    </submittedName>
</protein>
<dbReference type="Gene3D" id="1.10.10.60">
    <property type="entry name" value="Homeodomain-like"/>
    <property type="match status" value="1"/>
</dbReference>
<dbReference type="PROSITE" id="PS52032">
    <property type="entry name" value="MARR_BRCT_CHROMO"/>
    <property type="match status" value="1"/>
</dbReference>
<dbReference type="SUPFAM" id="SSF52113">
    <property type="entry name" value="BRCT domain"/>
    <property type="match status" value="1"/>
</dbReference>
<keyword evidence="3" id="KW-0805">Transcription regulation</keyword>
<keyword evidence="7" id="KW-0175">Coiled coil</keyword>
<evidence type="ECO:0000313" key="15">
    <source>
        <dbReference type="WBParaSite" id="nRc.2.0.1.t23760-RA"/>
    </source>
</evidence>
<feature type="domain" description="SANT" evidence="11">
    <location>
        <begin position="596"/>
        <end position="647"/>
    </location>
</feature>
<dbReference type="GO" id="GO:0006325">
    <property type="term" value="P:chromatin organization"/>
    <property type="evidence" value="ECO:0007669"/>
    <property type="project" value="UniProtKB-KW"/>
</dbReference>
<feature type="domain" description="SWIRM" evidence="10">
    <location>
        <begin position="408"/>
        <end position="505"/>
    </location>
</feature>
<feature type="domain" description="Myb-like" evidence="9">
    <location>
        <begin position="601"/>
        <end position="643"/>
    </location>
</feature>
<dbReference type="SMART" id="SM00717">
    <property type="entry name" value="SANT"/>
    <property type="match status" value="1"/>
</dbReference>
<feature type="compositionally biased region" description="Low complexity" evidence="8">
    <location>
        <begin position="923"/>
        <end position="1030"/>
    </location>
</feature>
<evidence type="ECO:0000259" key="10">
    <source>
        <dbReference type="PROSITE" id="PS50934"/>
    </source>
</evidence>
<evidence type="ECO:0000259" key="13">
    <source>
        <dbReference type="PROSITE" id="PS52032"/>
    </source>
</evidence>
<evidence type="ECO:0000259" key="12">
    <source>
        <dbReference type="PROSITE" id="PS51294"/>
    </source>
</evidence>
<dbReference type="InterPro" id="IPR017930">
    <property type="entry name" value="Myb_dom"/>
</dbReference>
<reference evidence="15" key="1">
    <citation type="submission" date="2022-11" db="UniProtKB">
        <authorList>
            <consortium name="WormBaseParasite"/>
        </authorList>
    </citation>
    <scope>IDENTIFICATION</scope>
</reference>
<feature type="region of interest" description="Disordered" evidence="8">
    <location>
        <begin position="692"/>
        <end position="745"/>
    </location>
</feature>
<keyword evidence="5" id="KW-0539">Nucleus</keyword>
<feature type="compositionally biased region" description="Low complexity" evidence="8">
    <location>
        <begin position="1211"/>
        <end position="1224"/>
    </location>
</feature>
<feature type="compositionally biased region" description="Low complexity" evidence="8">
    <location>
        <begin position="354"/>
        <end position="390"/>
    </location>
</feature>
<feature type="domain" description="Chromo" evidence="13">
    <location>
        <begin position="3"/>
        <end position="275"/>
    </location>
</feature>
<dbReference type="WBParaSite" id="nRc.2.0.1.t23760-RA">
    <property type="protein sequence ID" value="nRc.2.0.1.t23760-RA"/>
    <property type="gene ID" value="nRc.2.0.1.g23760"/>
</dbReference>
<dbReference type="PROSITE" id="PS50090">
    <property type="entry name" value="MYB_LIKE"/>
    <property type="match status" value="1"/>
</dbReference>
<accession>A0A915JD80</accession>
<feature type="coiled-coil region" evidence="7">
    <location>
        <begin position="812"/>
        <end position="843"/>
    </location>
</feature>